<name>A0A0E9RN13_ANGAN</name>
<reference evidence="1" key="1">
    <citation type="submission" date="2014-11" db="EMBL/GenBank/DDBJ databases">
        <authorList>
            <person name="Amaro Gonzalez C."/>
        </authorList>
    </citation>
    <scope>NUCLEOTIDE SEQUENCE</scope>
</reference>
<sequence>MSKPVNDCDPFPIAHCRTVLCETGLFFSTLFYPRCILRLGRRPKPDTRPNFSLFCLDRHHTAVRPKGN</sequence>
<organism evidence="1">
    <name type="scientific">Anguilla anguilla</name>
    <name type="common">European freshwater eel</name>
    <name type="synonym">Muraena anguilla</name>
    <dbReference type="NCBI Taxonomy" id="7936"/>
    <lineage>
        <taxon>Eukaryota</taxon>
        <taxon>Metazoa</taxon>
        <taxon>Chordata</taxon>
        <taxon>Craniata</taxon>
        <taxon>Vertebrata</taxon>
        <taxon>Euteleostomi</taxon>
        <taxon>Actinopterygii</taxon>
        <taxon>Neopterygii</taxon>
        <taxon>Teleostei</taxon>
        <taxon>Anguilliformes</taxon>
        <taxon>Anguillidae</taxon>
        <taxon>Anguilla</taxon>
    </lineage>
</organism>
<accession>A0A0E9RN13</accession>
<reference evidence="1" key="2">
    <citation type="journal article" date="2015" name="Fish Shellfish Immunol.">
        <title>Early steps in the European eel (Anguilla anguilla)-Vibrio vulnificus interaction in the gills: Role of the RtxA13 toxin.</title>
        <authorList>
            <person name="Callol A."/>
            <person name="Pajuelo D."/>
            <person name="Ebbesson L."/>
            <person name="Teles M."/>
            <person name="MacKenzie S."/>
            <person name="Amaro C."/>
        </authorList>
    </citation>
    <scope>NUCLEOTIDE SEQUENCE</scope>
</reference>
<dbReference type="EMBL" id="GBXM01085568">
    <property type="protein sequence ID" value="JAH23009.1"/>
    <property type="molecule type" value="Transcribed_RNA"/>
</dbReference>
<dbReference type="AlphaFoldDB" id="A0A0E9RN13"/>
<dbReference type="EMBL" id="GBXM01078772">
    <property type="protein sequence ID" value="JAH29805.1"/>
    <property type="molecule type" value="Transcribed_RNA"/>
</dbReference>
<proteinExistence type="predicted"/>
<evidence type="ECO:0000313" key="1">
    <source>
        <dbReference type="EMBL" id="JAH29805.1"/>
    </source>
</evidence>
<protein>
    <submittedName>
        <fullName evidence="1">Uncharacterized protein</fullName>
    </submittedName>
</protein>